<protein>
    <recommendedName>
        <fullName evidence="1">Reverse transcriptase zinc-binding domain-containing protein</fullName>
    </recommendedName>
</protein>
<accession>A0A2N9GRX0</accession>
<proteinExistence type="predicted"/>
<reference evidence="2" key="1">
    <citation type="submission" date="2018-02" db="EMBL/GenBank/DDBJ databases">
        <authorList>
            <person name="Cohen D.B."/>
            <person name="Kent A.D."/>
        </authorList>
    </citation>
    <scope>NUCLEOTIDE SEQUENCE</scope>
</reference>
<feature type="domain" description="Reverse transcriptase zinc-binding" evidence="1">
    <location>
        <begin position="254"/>
        <end position="336"/>
    </location>
</feature>
<dbReference type="PANTHER" id="PTHR33116:SF78">
    <property type="entry name" value="OS12G0587133 PROTEIN"/>
    <property type="match status" value="1"/>
</dbReference>
<organism evidence="2">
    <name type="scientific">Fagus sylvatica</name>
    <name type="common">Beechnut</name>
    <dbReference type="NCBI Taxonomy" id="28930"/>
    <lineage>
        <taxon>Eukaryota</taxon>
        <taxon>Viridiplantae</taxon>
        <taxon>Streptophyta</taxon>
        <taxon>Embryophyta</taxon>
        <taxon>Tracheophyta</taxon>
        <taxon>Spermatophyta</taxon>
        <taxon>Magnoliopsida</taxon>
        <taxon>eudicotyledons</taxon>
        <taxon>Gunneridae</taxon>
        <taxon>Pentapetalae</taxon>
        <taxon>rosids</taxon>
        <taxon>fabids</taxon>
        <taxon>Fagales</taxon>
        <taxon>Fagaceae</taxon>
        <taxon>Fagus</taxon>
    </lineage>
</organism>
<sequence length="439" mass="51643">MEKRLARWKRLYLSKGALLTLIKSTLSSLPTYYLSLFPLPVSIAHCIEKLQRDFLWGGVGDEHKFHLVNWKQVCSPIPHGGLGYIRNMLLFNKALLGKRLWRYVSEIDSLWRRVVYCKYGSQRRGWFSNLIREPYGVSLWKYIRAGWECFAKHLTFKVGDGTRIKFWMDSWCGDQPLQTRFPELFRLACVPDATVDNHLHFHDATHVWDIEFSRLFQDWELEMGVSFMEFLYSLPIRRGTMDSMWWHPSTKRIFEVRFCYSVLVQSTGTYFPSRSVWNSKVPSRVAFFIWTAALGRLLTTDNLRRQRIIILDWCCMCRLGGESVNHLLMHCSVAKELSNMILNMFGVSWVMPRDVVDLLSCWSGKVGKDEAGAIWRAIPHCLMRYLWGERNARTFIGESRSMPDLKLHFLQSHFYWLKASRIITFDSLTDMIDTYSFCI</sequence>
<evidence type="ECO:0000259" key="1">
    <source>
        <dbReference type="Pfam" id="PF13966"/>
    </source>
</evidence>
<dbReference type="Pfam" id="PF13966">
    <property type="entry name" value="zf-RVT"/>
    <property type="match status" value="1"/>
</dbReference>
<name>A0A2N9GRX0_FAGSY</name>
<evidence type="ECO:0000313" key="2">
    <source>
        <dbReference type="EMBL" id="SPD02335.1"/>
    </source>
</evidence>
<dbReference type="EMBL" id="OIVN01002291">
    <property type="protein sequence ID" value="SPD02335.1"/>
    <property type="molecule type" value="Genomic_DNA"/>
</dbReference>
<dbReference type="PANTHER" id="PTHR33116">
    <property type="entry name" value="REVERSE TRANSCRIPTASE ZINC-BINDING DOMAIN-CONTAINING PROTEIN-RELATED-RELATED"/>
    <property type="match status" value="1"/>
</dbReference>
<dbReference type="InterPro" id="IPR026960">
    <property type="entry name" value="RVT-Znf"/>
</dbReference>
<dbReference type="AlphaFoldDB" id="A0A2N9GRX0"/>
<gene>
    <name evidence="2" type="ORF">FSB_LOCUS30217</name>
</gene>